<dbReference type="AlphaFoldDB" id="A0A8J3A1C9"/>
<dbReference type="Proteomes" id="UP000621856">
    <property type="component" value="Unassembled WGS sequence"/>
</dbReference>
<reference evidence="1" key="1">
    <citation type="journal article" date="2014" name="Int. J. Syst. Evol. Microbiol.">
        <title>Complete genome sequence of Corynebacterium casei LMG S-19264T (=DSM 44701T), isolated from a smear-ripened cheese.</title>
        <authorList>
            <consortium name="US DOE Joint Genome Institute (JGI-PGF)"/>
            <person name="Walter F."/>
            <person name="Albersmeier A."/>
            <person name="Kalinowski J."/>
            <person name="Ruckert C."/>
        </authorList>
    </citation>
    <scope>NUCLEOTIDE SEQUENCE</scope>
    <source>
        <strain evidence="1">CGMCC 1.14984</strain>
    </source>
</reference>
<name>A0A8J3A1C9_9PROT</name>
<protein>
    <submittedName>
        <fullName evidence="1">Uncharacterized protein</fullName>
    </submittedName>
</protein>
<sequence>MRPVIIVLLLIIIAGGAWFLYQDSQKSEVEIEFSDEGISIEEN</sequence>
<accession>A0A8J3A1C9</accession>
<proteinExistence type="predicted"/>
<reference evidence="1" key="2">
    <citation type="submission" date="2020-09" db="EMBL/GenBank/DDBJ databases">
        <authorList>
            <person name="Sun Q."/>
            <person name="Zhou Y."/>
        </authorList>
    </citation>
    <scope>NUCLEOTIDE SEQUENCE</scope>
    <source>
        <strain evidence="1">CGMCC 1.14984</strain>
    </source>
</reference>
<comment type="caution">
    <text evidence="1">The sequence shown here is derived from an EMBL/GenBank/DDBJ whole genome shotgun (WGS) entry which is preliminary data.</text>
</comment>
<gene>
    <name evidence="1" type="ORF">GCM10011355_12470</name>
</gene>
<evidence type="ECO:0000313" key="2">
    <source>
        <dbReference type="Proteomes" id="UP000621856"/>
    </source>
</evidence>
<evidence type="ECO:0000313" key="1">
    <source>
        <dbReference type="EMBL" id="GGH95583.1"/>
    </source>
</evidence>
<dbReference type="RefSeq" id="WP_268235254.1">
    <property type="nucleotide sequence ID" value="NZ_BMGZ01000001.1"/>
</dbReference>
<organism evidence="1 2">
    <name type="scientific">Aquisalinus luteolus</name>
    <dbReference type="NCBI Taxonomy" id="1566827"/>
    <lineage>
        <taxon>Bacteria</taxon>
        <taxon>Pseudomonadati</taxon>
        <taxon>Pseudomonadota</taxon>
        <taxon>Alphaproteobacteria</taxon>
        <taxon>Parvularculales</taxon>
        <taxon>Parvularculaceae</taxon>
        <taxon>Aquisalinus</taxon>
    </lineage>
</organism>
<dbReference type="EMBL" id="BMGZ01000001">
    <property type="protein sequence ID" value="GGH95583.1"/>
    <property type="molecule type" value="Genomic_DNA"/>
</dbReference>